<evidence type="ECO:0000256" key="1">
    <source>
        <dbReference type="SAM" id="MobiDB-lite"/>
    </source>
</evidence>
<evidence type="ECO:0000313" key="4">
    <source>
        <dbReference type="Proteomes" id="UP000005267"/>
    </source>
</evidence>
<keyword evidence="2" id="KW-0732">Signal</keyword>
<dbReference type="AlphaFoldDB" id="I3UGN3"/>
<evidence type="ECO:0000313" key="3">
    <source>
        <dbReference type="EMBL" id="AFK64171.1"/>
    </source>
</evidence>
<name>I3UGN3_ADVKW</name>
<reference evidence="3 4" key="1">
    <citation type="journal article" date="2011" name="J. Bacteriol.">
        <title>Whole-genome shotgun sequencing of the sulfur-oxidizing chemoautotroph Tetrathiobacter kashmirensis.</title>
        <authorList>
            <person name="Ghosh W."/>
            <person name="George A."/>
            <person name="Agarwal A."/>
            <person name="Raj P."/>
            <person name="Alam M."/>
            <person name="Pyne P."/>
            <person name="Das Gupta S.K."/>
        </authorList>
    </citation>
    <scope>NUCLEOTIDE SEQUENCE [LARGE SCALE GENOMIC DNA]</scope>
    <source>
        <strain evidence="3 4">WT001</strain>
    </source>
</reference>
<dbReference type="KEGG" id="aka:TKWG_22730"/>
<proteinExistence type="predicted"/>
<gene>
    <name evidence="3" type="ordered locus">TKWG_22730</name>
</gene>
<dbReference type="HOGENOM" id="CLU_2285429_0_0_4"/>
<reference evidence="4" key="2">
    <citation type="journal article" date="2013" name="PLoS ONE">
        <title>Genome implosion elicits host-confinement in Alcaligenaceae: evidence from the comparative genomics of Tetrathiobacter kashmirensis, a pathogen in the making.</title>
        <authorList>
            <person name="Ghosh W."/>
            <person name="Alam M."/>
            <person name="Roy C."/>
            <person name="Pyne P."/>
            <person name="George A."/>
            <person name="Chakraborty R."/>
            <person name="Majumder S."/>
            <person name="Agarwal A."/>
            <person name="Chakraborty S."/>
            <person name="Majumdar S."/>
            <person name="Gupta S.K."/>
        </authorList>
    </citation>
    <scope>NUCLEOTIDE SEQUENCE [LARGE SCALE GENOMIC DNA]</scope>
    <source>
        <strain evidence="4">WT001</strain>
    </source>
</reference>
<feature type="chain" id="PRO_5003680801" description="TonB-dependent siderophore receptor" evidence="2">
    <location>
        <begin position="26"/>
        <end position="101"/>
    </location>
</feature>
<dbReference type="Proteomes" id="UP000005267">
    <property type="component" value="Chromosome"/>
</dbReference>
<feature type="region of interest" description="Disordered" evidence="1">
    <location>
        <begin position="43"/>
        <end position="101"/>
    </location>
</feature>
<evidence type="ECO:0008006" key="5">
    <source>
        <dbReference type="Google" id="ProtNLM"/>
    </source>
</evidence>
<accession>I3UGN3</accession>
<evidence type="ECO:0000256" key="2">
    <source>
        <dbReference type="SAM" id="SignalP"/>
    </source>
</evidence>
<dbReference type="EMBL" id="CP003555">
    <property type="protein sequence ID" value="AFK64171.1"/>
    <property type="molecule type" value="Genomic_DNA"/>
</dbReference>
<dbReference type="STRING" id="1036672.TKWG_22730"/>
<organism evidence="3 4">
    <name type="scientific">Advenella kashmirensis (strain DSM 17095 / LMG 22695 / WT001)</name>
    <name type="common">Tetrathiobacter kashmirensis</name>
    <dbReference type="NCBI Taxonomy" id="1036672"/>
    <lineage>
        <taxon>Bacteria</taxon>
        <taxon>Pseudomonadati</taxon>
        <taxon>Pseudomonadota</taxon>
        <taxon>Betaproteobacteria</taxon>
        <taxon>Burkholderiales</taxon>
        <taxon>Alcaligenaceae</taxon>
    </lineage>
</organism>
<protein>
    <recommendedName>
        <fullName evidence="5">TonB-dependent siderophore receptor</fullName>
    </recommendedName>
</protein>
<keyword evidence="4" id="KW-1185">Reference proteome</keyword>
<feature type="signal peptide" evidence="2">
    <location>
        <begin position="1"/>
        <end position="25"/>
    </location>
</feature>
<sequence length="101" mass="10612">MTFRYRFSTLALAIGLATASSITLAQTEVPAVLEGHAILPANSSIAAPDNAPEDLKSAGKYTTRKRVEKPASVMGKSNDRETGISLPISGQPCRATPASRL</sequence>